<evidence type="ECO:0000313" key="1">
    <source>
        <dbReference type="EMBL" id="MBC2868694.1"/>
    </source>
</evidence>
<sequence>MQYVAVRDGDGVARTLPEIGTVSGGGKLYEVGLGFAAVARHVLPERRFGRHGGVWRFDAVVRQNSR</sequence>
<accession>A0A7X1I4L5</accession>
<dbReference type="AlphaFoldDB" id="A0A7X1I4L5"/>
<organism evidence="1 2">
    <name type="scientific">Streptomyces mexicanus</name>
    <dbReference type="NCBI Taxonomy" id="178566"/>
    <lineage>
        <taxon>Bacteria</taxon>
        <taxon>Bacillati</taxon>
        <taxon>Actinomycetota</taxon>
        <taxon>Actinomycetes</taxon>
        <taxon>Kitasatosporales</taxon>
        <taxon>Streptomycetaceae</taxon>
        <taxon>Streptomyces</taxon>
    </lineage>
</organism>
<dbReference type="Proteomes" id="UP000517694">
    <property type="component" value="Unassembled WGS sequence"/>
</dbReference>
<comment type="caution">
    <text evidence="1">The sequence shown here is derived from an EMBL/GenBank/DDBJ whole genome shotgun (WGS) entry which is preliminary data.</text>
</comment>
<gene>
    <name evidence="1" type="ORF">H1R13_28140</name>
</gene>
<evidence type="ECO:0000313" key="2">
    <source>
        <dbReference type="Proteomes" id="UP000517694"/>
    </source>
</evidence>
<keyword evidence="2" id="KW-1185">Reference proteome</keyword>
<proteinExistence type="predicted"/>
<protein>
    <submittedName>
        <fullName evidence="1">Uncharacterized protein</fullName>
    </submittedName>
</protein>
<dbReference type="RefSeq" id="WP_159664922.1">
    <property type="nucleotide sequence ID" value="NZ_JACMHY010000013.1"/>
</dbReference>
<reference evidence="1 2" key="1">
    <citation type="submission" date="2020-08" db="EMBL/GenBank/DDBJ databases">
        <title>Whole-Genome Sequence of French Clinical Streptomyces mexicanus Strain Q0842.</title>
        <authorList>
            <person name="Boxberger M."/>
            <person name="La Scola B."/>
        </authorList>
    </citation>
    <scope>NUCLEOTIDE SEQUENCE [LARGE SCALE GENOMIC DNA]</scope>
    <source>
        <strain evidence="1 2">Marseille-Q0842</strain>
    </source>
</reference>
<dbReference type="EMBL" id="JACMHY010000013">
    <property type="protein sequence ID" value="MBC2868694.1"/>
    <property type="molecule type" value="Genomic_DNA"/>
</dbReference>
<name>A0A7X1I4L5_9ACTN</name>